<feature type="transmembrane region" description="Helical" evidence="1">
    <location>
        <begin position="280"/>
        <end position="300"/>
    </location>
</feature>
<dbReference type="AlphaFoldDB" id="A0A0D0IWZ9"/>
<accession>A0A0D0IWZ9</accession>
<keyword evidence="1" id="KW-0472">Membrane</keyword>
<protein>
    <recommendedName>
        <fullName evidence="4">DUF4271 domain-containing protein</fullName>
    </recommendedName>
</protein>
<feature type="transmembrane region" description="Helical" evidence="1">
    <location>
        <begin position="251"/>
        <end position="274"/>
    </location>
</feature>
<proteinExistence type="predicted"/>
<keyword evidence="1" id="KW-1133">Transmembrane helix</keyword>
<feature type="transmembrane region" description="Helical" evidence="1">
    <location>
        <begin position="216"/>
        <end position="239"/>
    </location>
</feature>
<comment type="caution">
    <text evidence="2">The sequence shown here is derived from an EMBL/GenBank/DDBJ whole genome shotgun (WGS) entry which is preliminary data.</text>
</comment>
<dbReference type="InterPro" id="IPR025367">
    <property type="entry name" value="DUF4271"/>
</dbReference>
<dbReference type="Pfam" id="PF14093">
    <property type="entry name" value="DUF4271"/>
    <property type="match status" value="1"/>
</dbReference>
<dbReference type="OrthoDB" id="1467217at2"/>
<reference evidence="2 3" key="1">
    <citation type="submission" date="2015-01" db="EMBL/GenBank/DDBJ databases">
        <title>Comparative genomics of non-oral Prevotella species.</title>
        <authorList>
            <person name="Accetto T."/>
            <person name="Nograsek B."/>
            <person name="Avgustin G."/>
        </authorList>
    </citation>
    <scope>NUCLEOTIDE SEQUENCE [LARGE SCALE GENOMIC DNA]</scope>
    <source>
        <strain evidence="2 3">P5-119</strain>
    </source>
</reference>
<dbReference type="RefSeq" id="WP_022317028.1">
    <property type="nucleotide sequence ID" value="NZ_JALFDM010000003.1"/>
</dbReference>
<name>A0A0D0IWZ9_9BACT</name>
<feature type="transmembrane region" description="Helical" evidence="1">
    <location>
        <begin position="312"/>
        <end position="338"/>
    </location>
</feature>
<keyword evidence="3" id="KW-1185">Reference proteome</keyword>
<sequence>MLQTDSTETKHSQQHGVQLIEQHHEEMRQPYQVLHELPRDATPAQQDSALQTVYGAQPRVQEAVPLDSTSLLNRANAIGKLENVELPQYYKQNFFSTDSLWHPELNGGRYGIAGDPVPYTIRGDNMITALLLCCFILAFVAFSKSRWFIMRQTKQFFRTERSGTTVMTETTNEFRFQFFLAAQTSLLLSLVAFFYAQERNSDTFLVSSQYQLIAMFFGVFAGYFMLKSILYTMVNWVFFTARQNASWMKSFLFTTSVEGVVMFPVVVSQAYFGLSMKHTILYVGAVVVLSRLLSLYKCFLIFFRQKGVYLQIILYFCALEIIPLLALCGTLSVLISYLNVNF</sequence>
<dbReference type="Proteomes" id="UP000032046">
    <property type="component" value="Unassembled WGS sequence"/>
</dbReference>
<feature type="transmembrane region" description="Helical" evidence="1">
    <location>
        <begin position="126"/>
        <end position="142"/>
    </location>
</feature>
<evidence type="ECO:0008006" key="4">
    <source>
        <dbReference type="Google" id="ProtNLM"/>
    </source>
</evidence>
<feature type="transmembrane region" description="Helical" evidence="1">
    <location>
        <begin position="176"/>
        <end position="196"/>
    </location>
</feature>
<organism evidence="2 3">
    <name type="scientific">Prevotella pectinovora</name>
    <dbReference type="NCBI Taxonomy" id="1602169"/>
    <lineage>
        <taxon>Bacteria</taxon>
        <taxon>Pseudomonadati</taxon>
        <taxon>Bacteroidota</taxon>
        <taxon>Bacteroidia</taxon>
        <taxon>Bacteroidales</taxon>
        <taxon>Prevotellaceae</taxon>
        <taxon>Prevotella</taxon>
    </lineage>
</organism>
<evidence type="ECO:0000256" key="1">
    <source>
        <dbReference type="SAM" id="Phobius"/>
    </source>
</evidence>
<keyword evidence="1" id="KW-0812">Transmembrane</keyword>
<evidence type="ECO:0000313" key="3">
    <source>
        <dbReference type="Proteomes" id="UP000032046"/>
    </source>
</evidence>
<dbReference type="STRING" id="1602171.ST44_13135"/>
<gene>
    <name evidence="2" type="ORF">ST44_13135</name>
</gene>
<dbReference type="EMBL" id="JXQK01000091">
    <property type="protein sequence ID" value="KIP59694.1"/>
    <property type="molecule type" value="Genomic_DNA"/>
</dbReference>
<evidence type="ECO:0000313" key="2">
    <source>
        <dbReference type="EMBL" id="KIP59694.1"/>
    </source>
</evidence>